<keyword evidence="1" id="KW-0472">Membrane</keyword>
<evidence type="ECO:0000313" key="4">
    <source>
        <dbReference type="Proteomes" id="UP000197418"/>
    </source>
</evidence>
<keyword evidence="4" id="KW-1185">Reference proteome</keyword>
<dbReference type="Pfam" id="PF20251">
    <property type="entry name" value="Big_14"/>
    <property type="match status" value="1"/>
</dbReference>
<reference evidence="3 4" key="1">
    <citation type="submission" date="2016-04" db="EMBL/GenBank/DDBJ databases">
        <title>Complete genome sequence of Thermococcus pacificus type strain P4.</title>
        <authorList>
            <person name="Oger P.M."/>
        </authorList>
    </citation>
    <scope>NUCLEOTIDE SEQUENCE [LARGE SCALE GENOMIC DNA]</scope>
    <source>
        <strain evidence="3 4">P-4</strain>
    </source>
</reference>
<accession>A0A218P8Z3</accession>
<dbReference type="KEGG" id="tpaf:A3L08_07925"/>
<keyword evidence="1" id="KW-0812">Transmembrane</keyword>
<keyword evidence="1" id="KW-1133">Transmembrane helix</keyword>
<evidence type="ECO:0000256" key="1">
    <source>
        <dbReference type="SAM" id="Phobius"/>
    </source>
</evidence>
<dbReference type="InterPro" id="IPR046878">
    <property type="entry name" value="Big_14"/>
</dbReference>
<name>A0A218P8Z3_9EURY</name>
<evidence type="ECO:0000313" key="3">
    <source>
        <dbReference type="EMBL" id="ASJ07252.1"/>
    </source>
</evidence>
<sequence>MRKVIPVLLIILLVPVGYYFASYWGSPADGSSGGKDLTHTSPDSGLGTETLLKLDKTVYSPNDTMLITITNKGDGNITTGYAFRLYRLENGTWNEVPVNLVFIEVAVVIEPGKSWEQKVNLADLKLDQGHYRIVKTVSVTDPVTKMALA</sequence>
<dbReference type="Proteomes" id="UP000197418">
    <property type="component" value="Chromosome"/>
</dbReference>
<proteinExistence type="predicted"/>
<dbReference type="AlphaFoldDB" id="A0A218P8Z3"/>
<evidence type="ECO:0000259" key="2">
    <source>
        <dbReference type="Pfam" id="PF20251"/>
    </source>
</evidence>
<gene>
    <name evidence="3" type="ORF">A3L08_07925</name>
</gene>
<dbReference type="EMBL" id="CP015102">
    <property type="protein sequence ID" value="ASJ07252.1"/>
    <property type="molecule type" value="Genomic_DNA"/>
</dbReference>
<dbReference type="GeneID" id="33316190"/>
<feature type="domain" description="Bacterial Ig-like" evidence="2">
    <location>
        <begin position="52"/>
        <end position="137"/>
    </location>
</feature>
<protein>
    <recommendedName>
        <fullName evidence="2">Bacterial Ig-like domain-containing protein</fullName>
    </recommendedName>
</protein>
<dbReference type="RefSeq" id="WP_088854500.1">
    <property type="nucleotide sequence ID" value="NZ_CP015102.1"/>
</dbReference>
<organism evidence="3 4">
    <name type="scientific">Thermococcus pacificus</name>
    <dbReference type="NCBI Taxonomy" id="71998"/>
    <lineage>
        <taxon>Archaea</taxon>
        <taxon>Methanobacteriati</taxon>
        <taxon>Methanobacteriota</taxon>
        <taxon>Thermococci</taxon>
        <taxon>Thermococcales</taxon>
        <taxon>Thermococcaceae</taxon>
        <taxon>Thermococcus</taxon>
    </lineage>
</organism>
<feature type="transmembrane region" description="Helical" evidence="1">
    <location>
        <begin position="7"/>
        <end position="25"/>
    </location>
</feature>
<dbReference type="OrthoDB" id="100843at2157"/>